<evidence type="ECO:0000313" key="2">
    <source>
        <dbReference type="Proteomes" id="UP000789366"/>
    </source>
</evidence>
<accession>A0ACA9QJV0</accession>
<reference evidence="1" key="1">
    <citation type="submission" date="2021-06" db="EMBL/GenBank/DDBJ databases">
        <authorList>
            <person name="Kallberg Y."/>
            <person name="Tangrot J."/>
            <person name="Rosling A."/>
        </authorList>
    </citation>
    <scope>NUCLEOTIDE SEQUENCE</scope>
    <source>
        <strain evidence="1">28 12/20/2015</strain>
    </source>
</reference>
<keyword evidence="2" id="KW-1185">Reference proteome</keyword>
<evidence type="ECO:0000313" key="1">
    <source>
        <dbReference type="EMBL" id="CAG8747347.1"/>
    </source>
</evidence>
<feature type="non-terminal residue" evidence="1">
    <location>
        <position position="94"/>
    </location>
</feature>
<feature type="non-terminal residue" evidence="1">
    <location>
        <position position="1"/>
    </location>
</feature>
<gene>
    <name evidence="1" type="ORF">SPELUC_LOCUS14227</name>
</gene>
<proteinExistence type="predicted"/>
<comment type="caution">
    <text evidence="1">The sequence shown here is derived from an EMBL/GenBank/DDBJ whole genome shotgun (WGS) entry which is preliminary data.</text>
</comment>
<sequence length="94" mass="10649">DSSPSAPSKKYHSQQVIWIEDGGEELWAPSLNYTLNDNEFVALSNFYQANLNERITELPDWGVKYSKLRTKEGYMHGSSMTMVAANTRNNACVM</sequence>
<protein>
    <submittedName>
        <fullName evidence="1">5820_t:CDS:1</fullName>
    </submittedName>
</protein>
<organism evidence="1 2">
    <name type="scientific">Cetraspora pellucida</name>
    <dbReference type="NCBI Taxonomy" id="1433469"/>
    <lineage>
        <taxon>Eukaryota</taxon>
        <taxon>Fungi</taxon>
        <taxon>Fungi incertae sedis</taxon>
        <taxon>Mucoromycota</taxon>
        <taxon>Glomeromycotina</taxon>
        <taxon>Glomeromycetes</taxon>
        <taxon>Diversisporales</taxon>
        <taxon>Gigasporaceae</taxon>
        <taxon>Cetraspora</taxon>
    </lineage>
</organism>
<name>A0ACA9QJV0_9GLOM</name>
<dbReference type="Proteomes" id="UP000789366">
    <property type="component" value="Unassembled WGS sequence"/>
</dbReference>
<dbReference type="EMBL" id="CAJVPW010040988">
    <property type="protein sequence ID" value="CAG8747347.1"/>
    <property type="molecule type" value="Genomic_DNA"/>
</dbReference>